<dbReference type="InterPro" id="IPR000182">
    <property type="entry name" value="GNAT_dom"/>
</dbReference>
<dbReference type="RefSeq" id="WP_073023628.1">
    <property type="nucleotide sequence ID" value="NZ_FQZS01000003.1"/>
</dbReference>
<protein>
    <submittedName>
        <fullName evidence="2">Protein N-acetyltransferase, RimJ/RimL family</fullName>
    </submittedName>
</protein>
<dbReference type="SUPFAM" id="SSF55729">
    <property type="entry name" value="Acyl-CoA N-acyltransferases (Nat)"/>
    <property type="match status" value="1"/>
</dbReference>
<dbReference type="InterPro" id="IPR016181">
    <property type="entry name" value="Acyl_CoA_acyltransferase"/>
</dbReference>
<evidence type="ECO:0000259" key="1">
    <source>
        <dbReference type="PROSITE" id="PS51186"/>
    </source>
</evidence>
<feature type="domain" description="N-acetyltransferase" evidence="1">
    <location>
        <begin position="10"/>
        <end position="164"/>
    </location>
</feature>
<dbReference type="EMBL" id="FQZS01000003">
    <property type="protein sequence ID" value="SHI42880.1"/>
    <property type="molecule type" value="Genomic_DNA"/>
</dbReference>
<dbReference type="PANTHER" id="PTHR43415:SF3">
    <property type="entry name" value="GNAT-FAMILY ACETYLTRANSFERASE"/>
    <property type="match status" value="1"/>
</dbReference>
<evidence type="ECO:0000313" key="3">
    <source>
        <dbReference type="Proteomes" id="UP000184442"/>
    </source>
</evidence>
<dbReference type="PROSITE" id="PS51186">
    <property type="entry name" value="GNAT"/>
    <property type="match status" value="1"/>
</dbReference>
<dbReference type="Pfam" id="PF13302">
    <property type="entry name" value="Acetyltransf_3"/>
    <property type="match status" value="1"/>
</dbReference>
<reference evidence="2 3" key="1">
    <citation type="submission" date="2016-11" db="EMBL/GenBank/DDBJ databases">
        <authorList>
            <person name="Jaros S."/>
            <person name="Januszkiewicz K."/>
            <person name="Wedrychowicz H."/>
        </authorList>
    </citation>
    <scope>NUCLEOTIDE SEQUENCE [LARGE SCALE GENOMIC DNA]</scope>
    <source>
        <strain evidence="2 3">DSM 19022</strain>
    </source>
</reference>
<dbReference type="PANTHER" id="PTHR43415">
    <property type="entry name" value="SPERMIDINE N(1)-ACETYLTRANSFERASE"/>
    <property type="match status" value="1"/>
</dbReference>
<gene>
    <name evidence="2" type="ORF">SAMN02745176_00235</name>
</gene>
<keyword evidence="3" id="KW-1185">Reference proteome</keyword>
<organism evidence="2 3">
    <name type="scientific">Lutispora thermophila DSM 19022</name>
    <dbReference type="NCBI Taxonomy" id="1122184"/>
    <lineage>
        <taxon>Bacteria</taxon>
        <taxon>Bacillati</taxon>
        <taxon>Bacillota</taxon>
        <taxon>Clostridia</taxon>
        <taxon>Lutisporales</taxon>
        <taxon>Lutisporaceae</taxon>
        <taxon>Lutispora</taxon>
    </lineage>
</organism>
<sequence length="169" mass="19557">MITTIKGQKSTLTQMVEEDLKMMHTWACDPLITQYYHKCLSEEVKSLKKIICSHDKNIKAYTINTEDHVTIGKLTIEIADDNTANIDMLIGQKIYIGKGYGKDALRVAVKHCFEDLNLDSVKMVIKQGNVRAEYCCWACGMREDKYYIPEEENSDTFRMIIYKKDYTGY</sequence>
<dbReference type="AlphaFoldDB" id="A0A1M6B2H2"/>
<dbReference type="Proteomes" id="UP000184442">
    <property type="component" value="Unassembled WGS sequence"/>
</dbReference>
<accession>A0A1M6B2H2</accession>
<keyword evidence="2" id="KW-0808">Transferase</keyword>
<evidence type="ECO:0000313" key="2">
    <source>
        <dbReference type="EMBL" id="SHI42880.1"/>
    </source>
</evidence>
<dbReference type="Gene3D" id="3.40.630.30">
    <property type="match status" value="1"/>
</dbReference>
<name>A0A1M6B2H2_9FIRM</name>
<dbReference type="GO" id="GO:0016747">
    <property type="term" value="F:acyltransferase activity, transferring groups other than amino-acyl groups"/>
    <property type="evidence" value="ECO:0007669"/>
    <property type="project" value="InterPro"/>
</dbReference>
<proteinExistence type="predicted"/>
<dbReference type="STRING" id="1122184.SAMN02745176_00235"/>